<dbReference type="Pfam" id="PF00088">
    <property type="entry name" value="Trefoil"/>
    <property type="match status" value="1"/>
</dbReference>
<dbReference type="CDD" id="cd06602">
    <property type="entry name" value="GH31_MGAM_SI_GAA"/>
    <property type="match status" value="2"/>
</dbReference>
<dbReference type="GO" id="GO:0004558">
    <property type="term" value="F:alpha-1,4-glucosidase activity"/>
    <property type="evidence" value="ECO:0007669"/>
    <property type="project" value="TreeGrafter"/>
</dbReference>
<dbReference type="Gene3D" id="4.10.110.10">
    <property type="entry name" value="Spasmolytic Protein, domain 1"/>
    <property type="match status" value="1"/>
</dbReference>
<dbReference type="SUPFAM" id="SSF57492">
    <property type="entry name" value="Trefoil"/>
    <property type="match status" value="1"/>
</dbReference>
<dbReference type="OrthoDB" id="8887851at2759"/>
<comment type="caution">
    <text evidence="8">Lacks conserved residue(s) required for the propagation of feature annotation.</text>
</comment>
<feature type="domain" description="P-type" evidence="9">
    <location>
        <begin position="15"/>
        <end position="65"/>
    </location>
</feature>
<evidence type="ECO:0000313" key="11">
    <source>
        <dbReference type="Proteomes" id="UP000245119"/>
    </source>
</evidence>
<dbReference type="Gene3D" id="3.20.20.80">
    <property type="entry name" value="Glycosidases"/>
    <property type="match status" value="2"/>
</dbReference>
<keyword evidence="7" id="KW-0326">Glycosidase</keyword>
<name>A0A2T7NPM8_POMCA</name>
<comment type="caution">
    <text evidence="10">The sequence shown here is derived from an EMBL/GenBank/DDBJ whole genome shotgun (WGS) entry which is preliminary data.</text>
</comment>
<dbReference type="InterPro" id="IPR013780">
    <property type="entry name" value="Glyco_hydro_b"/>
</dbReference>
<dbReference type="EMBL" id="PZQS01000010">
    <property type="protein sequence ID" value="PVD23121.1"/>
    <property type="molecule type" value="Genomic_DNA"/>
</dbReference>
<protein>
    <recommendedName>
        <fullName evidence="9">P-type domain-containing protein</fullName>
    </recommendedName>
</protein>
<keyword evidence="4" id="KW-0472">Membrane</keyword>
<evidence type="ECO:0000256" key="5">
    <source>
        <dbReference type="ARBA" id="ARBA00023157"/>
    </source>
</evidence>
<comment type="similarity">
    <text evidence="2">Belongs to the glycosyl hydrolase 31 family.</text>
</comment>
<dbReference type="SMART" id="SM00018">
    <property type="entry name" value="PD"/>
    <property type="match status" value="1"/>
</dbReference>
<gene>
    <name evidence="10" type="ORF">C0Q70_16384</name>
</gene>
<dbReference type="InterPro" id="IPR048395">
    <property type="entry name" value="Glyco_hydro_31_C"/>
</dbReference>
<dbReference type="Pfam" id="PF01055">
    <property type="entry name" value="Glyco_hydro_31_2nd"/>
    <property type="match status" value="2"/>
</dbReference>
<dbReference type="GO" id="GO:0030246">
    <property type="term" value="F:carbohydrate binding"/>
    <property type="evidence" value="ECO:0007669"/>
    <property type="project" value="InterPro"/>
</dbReference>
<evidence type="ECO:0000256" key="3">
    <source>
        <dbReference type="ARBA" id="ARBA00022801"/>
    </source>
</evidence>
<dbReference type="InterPro" id="IPR017853">
    <property type="entry name" value="GH"/>
</dbReference>
<dbReference type="PROSITE" id="PS00129">
    <property type="entry name" value="GLYCOSYL_HYDROL_F31_1"/>
    <property type="match status" value="2"/>
</dbReference>
<sequence length="1743" mass="198021">MEASTASQTYIVNGMSVDEAAVSRIDCWPERQGGVDLPTADSCQKRGCLYQPHTNPTIPACFFPQQNYGYRFVSMDLGRKRKMGLRVHLRRVGTGPFGDDLPRIVFTLEDSTFDTPDQDRFTVPLQLNLPTDAPRDPKYRFEVTSNDTFSFQIVRRSSGAVLFDTSVGGFVFDNQFLQLSTRLPTPNVYGIGENIHQTFRRNLEYHTYPMFGRDQPTKTDDTLTHYYNHYGVHPFYTCVEKDGSTHGVLILNSSPQDYTFTPLPMLTYRTIGGVLDFYVFLGPNTENVVQQYTAVIGRPYMPPYWALGFQLCKYGYNSLENLKIAVDRTREAGIPHDVQYVDIDHMSERRDFTIDNTSFAGLPQYFDDLRKGGMRTIIILDPALISNNTDYEPYLRFKAVDGFIKWPSDSNYTYPADSSDDGAIQGYVWPQGKTVYPDFFRPETQRVWQELIVEHRERIAFDGLWIDMNEPAAFGTNDERPFNWPEDVRHTGPSSVQSVNSMIHLIEQVAAAYSYDTAARRGRLSDKTICLTSVQGDRVNTATTTSTTCTGGHRHPHPTVGPAHTTLSTAHIALRTATGERGIVVSRSTFVGSGRYAAHWLGDNMSSWNDLRASVVGIQEFNLFGIPFTGADICGHFDSVTTELCKRWMQLGAFYTFSRNHNAVGNRDQDPGSFDEETSRVSREAMETRYWLLPYVYTLFHKAHTEGGTVIRPLHHEYPTDQRALENSRQFLWGSALLISPVLDPNVTSLTYYVPPGRWYDYYTGEEVTSEGGYDRTVPVKSDSRTELLLSGGSILPLQAPARNTTFSRKNPFTLLVALDNTNDTVKAKANCSGMTAVSVDTFETGNYYKAEYLATEYSVSVQIVQNNIPQTTDLVFEEIKILGVKPHVQSVDIVFQPSTAINPFSYSWQYVNKTQTLLIQLTSIPLPLSASFSVQWRSISDEDFARVDCWPERQGRGQWVFTSNHLGQNIRLSRIAPGPFGNDLENVIFSAEEHGDDVFRFTFTTEDGSRYKVPKVLSLPNQRASQPKYKFEVTSTDPFAFRIIRNSTGTVIFDTSVGGLVLEDQFLQLSTRLPTSNIYGIGENVHSTFKRTYFGTESNVTPFSTLQNHFNHYGVHPFYTCVEDDGNTHGVLLLNSDPQDYTFTPLPMLTYRTIGGVLDFYAIGRPFMPPYWALGFQLCKYGYNSLENLKIAVDRTREAGIPHDVQYADIDHMSERRDFTIDNSSFAGLTDYFRQLRDGGMRTIIILDPALVSNYTNYEPYERMKAVNGFIMWPNDTNYIHPADSDDDGAILGYVWPQGKTVFPDFFKTQVQDVWQTLITEHRRRIDFDGLWIDMNEPAVFGTNDERPFNWPEDVRPYWSLKCPVSKLDDPPYRTAAAYSYDTPIRSARLSDKTLCLTSVQGQQNQYRHYDVHNLYGWSQTPSTLRGLRAAIGNRGIVVTRSTFVGSNQYAGHWLGDNFSGWDDLRASIIGIQEFNLFGFTYTGADICGHFDTASAELCKRWMQLGAFYTFSRNHNAIGNRDQDPGNFDEEVKRLSREAMETRYWLLPYLYTLMHQAHVYGGTVIRPLHHEFPTDLVALNINSQFLWGAALLISPIIYPNATELIYYIPQGRWYDFYTPAKPLKLLVALSNDDTSRGVADGTLFWDDGLSIDTYENGNYFEASFRAESQSVRMTVLHNHGVQEVENLVYNTVEVWGVPSQVRQVRINSVVQPESAFTYDAVNKVLRVHRSIPFNAAFIISWQ</sequence>
<dbReference type="PANTHER" id="PTHR22762">
    <property type="entry name" value="ALPHA-GLUCOSIDASE"/>
    <property type="match status" value="1"/>
</dbReference>
<dbReference type="STRING" id="400727.A0A2T7NPM8"/>
<evidence type="ECO:0000256" key="4">
    <source>
        <dbReference type="ARBA" id="ARBA00023136"/>
    </source>
</evidence>
<proteinExistence type="inferred from homology"/>
<keyword evidence="3" id="KW-0378">Hydrolase</keyword>
<dbReference type="Gene3D" id="2.60.40.1760">
    <property type="entry name" value="glycosyl hydrolase (family 31)"/>
    <property type="match status" value="2"/>
</dbReference>
<dbReference type="InterPro" id="IPR000322">
    <property type="entry name" value="Glyco_hydro_31_TIM"/>
</dbReference>
<dbReference type="InterPro" id="IPR044913">
    <property type="entry name" value="P_trefoil_dom_sf"/>
</dbReference>
<evidence type="ECO:0000256" key="2">
    <source>
        <dbReference type="ARBA" id="ARBA00007806"/>
    </source>
</evidence>
<dbReference type="SUPFAM" id="SSF51011">
    <property type="entry name" value="Glycosyl hydrolase domain"/>
    <property type="match status" value="2"/>
</dbReference>
<dbReference type="Pfam" id="PF21365">
    <property type="entry name" value="Glyco_hydro_31_3rd"/>
    <property type="match status" value="2"/>
</dbReference>
<evidence type="ECO:0000256" key="1">
    <source>
        <dbReference type="ARBA" id="ARBA00004370"/>
    </source>
</evidence>
<dbReference type="PROSITE" id="PS51448">
    <property type="entry name" value="P_TREFOIL_2"/>
    <property type="match status" value="1"/>
</dbReference>
<dbReference type="Gene3D" id="2.60.40.1180">
    <property type="entry name" value="Golgi alpha-mannosidase II"/>
    <property type="match status" value="4"/>
</dbReference>
<reference evidence="10 11" key="1">
    <citation type="submission" date="2018-04" db="EMBL/GenBank/DDBJ databases">
        <title>The genome of golden apple snail Pomacea canaliculata provides insight into stress tolerance and invasive adaptation.</title>
        <authorList>
            <person name="Liu C."/>
            <person name="Liu B."/>
            <person name="Ren Y."/>
            <person name="Zhang Y."/>
            <person name="Wang H."/>
            <person name="Li S."/>
            <person name="Jiang F."/>
            <person name="Yin L."/>
            <person name="Zhang G."/>
            <person name="Qian W."/>
            <person name="Fan W."/>
        </authorList>
    </citation>
    <scope>NUCLEOTIDE SEQUENCE [LARGE SCALE GENOMIC DNA]</scope>
    <source>
        <strain evidence="10">SZHN2017</strain>
        <tissue evidence="10">Muscle</tissue>
    </source>
</reference>
<evidence type="ECO:0000256" key="8">
    <source>
        <dbReference type="PROSITE-ProRule" id="PRU00779"/>
    </source>
</evidence>
<evidence type="ECO:0000259" key="9">
    <source>
        <dbReference type="PROSITE" id="PS51448"/>
    </source>
</evidence>
<evidence type="ECO:0000256" key="6">
    <source>
        <dbReference type="ARBA" id="ARBA00023180"/>
    </source>
</evidence>
<dbReference type="FunFam" id="3.20.20.80:FF:000016">
    <property type="entry name" value="Maltase-glucoamylase, intestinal"/>
    <property type="match status" value="2"/>
</dbReference>
<dbReference type="CDD" id="cd14752">
    <property type="entry name" value="GH31_N"/>
    <property type="match status" value="2"/>
</dbReference>
<dbReference type="PANTHER" id="PTHR22762:SF133">
    <property type="entry name" value="P-TYPE DOMAIN-CONTAINING PROTEIN"/>
    <property type="match status" value="1"/>
</dbReference>
<keyword evidence="5" id="KW-1015">Disulfide bond</keyword>
<dbReference type="SUPFAM" id="SSF51445">
    <property type="entry name" value="(Trans)glycosidases"/>
    <property type="match status" value="2"/>
</dbReference>
<dbReference type="GO" id="GO:0016020">
    <property type="term" value="C:membrane"/>
    <property type="evidence" value="ECO:0007669"/>
    <property type="project" value="UniProtKB-SubCell"/>
</dbReference>
<keyword evidence="6" id="KW-0325">Glycoprotein</keyword>
<dbReference type="InterPro" id="IPR000519">
    <property type="entry name" value="P_trefoil_dom"/>
</dbReference>
<organism evidence="10 11">
    <name type="scientific">Pomacea canaliculata</name>
    <name type="common">Golden apple snail</name>
    <dbReference type="NCBI Taxonomy" id="400727"/>
    <lineage>
        <taxon>Eukaryota</taxon>
        <taxon>Metazoa</taxon>
        <taxon>Spiralia</taxon>
        <taxon>Lophotrochozoa</taxon>
        <taxon>Mollusca</taxon>
        <taxon>Gastropoda</taxon>
        <taxon>Caenogastropoda</taxon>
        <taxon>Architaenioglossa</taxon>
        <taxon>Ampullarioidea</taxon>
        <taxon>Ampullariidae</taxon>
        <taxon>Pomacea</taxon>
    </lineage>
</organism>
<dbReference type="InterPro" id="IPR011013">
    <property type="entry name" value="Gal_mutarotase_sf_dom"/>
</dbReference>
<evidence type="ECO:0000313" key="10">
    <source>
        <dbReference type="EMBL" id="PVD23121.1"/>
    </source>
</evidence>
<dbReference type="SUPFAM" id="SSF74650">
    <property type="entry name" value="Galactose mutarotase-like"/>
    <property type="match status" value="2"/>
</dbReference>
<comment type="subcellular location">
    <subcellularLocation>
        <location evidence="1">Membrane</location>
    </subcellularLocation>
</comment>
<keyword evidence="11" id="KW-1185">Reference proteome</keyword>
<dbReference type="CDD" id="cd00111">
    <property type="entry name" value="Trefoil"/>
    <property type="match status" value="1"/>
</dbReference>
<dbReference type="Proteomes" id="UP000245119">
    <property type="component" value="Linkage Group LG10"/>
</dbReference>
<dbReference type="GO" id="GO:0005975">
    <property type="term" value="P:carbohydrate metabolic process"/>
    <property type="evidence" value="ECO:0007669"/>
    <property type="project" value="InterPro"/>
</dbReference>
<dbReference type="InterPro" id="IPR030458">
    <property type="entry name" value="Glyco_hydro_31_AS"/>
</dbReference>
<evidence type="ECO:0000256" key="7">
    <source>
        <dbReference type="ARBA" id="ARBA00023295"/>
    </source>
</evidence>
<accession>A0A2T7NPM8</accession>